<sequence length="414" mass="45428">MAMQYINYIKAKAHLATSKPSETPVLSEEDEQFLDRITSAENPPPLPARPDVVASIKDAQTALLDGAQNIPLPETPNEVSQEPLMIQDGAGGADATEPTSKSKATWSWLRRDSREIRQQGREATAAGLDDIVANLKKADEEESEEVKEAKREEEDMTIVLERLNLAAINNRVFSISDETQELLQKFNQVFKDLINGVPTAYDDLEKLLRNGDRQLQKTFNSLPGFLQKLIEKLPETMTKGLAPEIMAAAAERASKSGMNVENAGKAAAAASKLGFKTPSLKELTGKPAAIAGMLRSIIGYLRARFPAFMGANVLWSLALFVLLFVFWYCYKRGKETRLEKERNLTEEEVEKLDAEFKTEHGDAIPTTTAEAGAPIEEVQAGVREVEALKAAGLEEDAVNEKPVDPAIVPPVTVP</sequence>
<protein>
    <submittedName>
        <fullName evidence="3">Uncharacterized protein</fullName>
    </submittedName>
</protein>
<evidence type="ECO:0000256" key="1">
    <source>
        <dbReference type="SAM" id="Coils"/>
    </source>
</evidence>
<organism evidence="3 4">
    <name type="scientific">Exophiala spinifera</name>
    <dbReference type="NCBI Taxonomy" id="91928"/>
    <lineage>
        <taxon>Eukaryota</taxon>
        <taxon>Fungi</taxon>
        <taxon>Dikarya</taxon>
        <taxon>Ascomycota</taxon>
        <taxon>Pezizomycotina</taxon>
        <taxon>Eurotiomycetes</taxon>
        <taxon>Chaetothyriomycetidae</taxon>
        <taxon>Chaetothyriales</taxon>
        <taxon>Herpotrichiellaceae</taxon>
        <taxon>Exophiala</taxon>
    </lineage>
</organism>
<feature type="coiled-coil region" evidence="1">
    <location>
        <begin position="132"/>
        <end position="166"/>
    </location>
</feature>
<evidence type="ECO:0000313" key="3">
    <source>
        <dbReference type="EMBL" id="KIW09793.1"/>
    </source>
</evidence>
<evidence type="ECO:0000256" key="2">
    <source>
        <dbReference type="SAM" id="Phobius"/>
    </source>
</evidence>
<evidence type="ECO:0000313" key="4">
    <source>
        <dbReference type="Proteomes" id="UP000053328"/>
    </source>
</evidence>
<keyword evidence="2" id="KW-1133">Transmembrane helix</keyword>
<dbReference type="Proteomes" id="UP000053328">
    <property type="component" value="Unassembled WGS sequence"/>
</dbReference>
<keyword evidence="2" id="KW-0472">Membrane</keyword>
<feature type="transmembrane region" description="Helical" evidence="2">
    <location>
        <begin position="305"/>
        <end position="330"/>
    </location>
</feature>
<dbReference type="RefSeq" id="XP_016230009.1">
    <property type="nucleotide sequence ID" value="XM_016386201.1"/>
</dbReference>
<accession>A0A0D2AST9</accession>
<gene>
    <name evidence="3" type="ORF">PV08_11893</name>
</gene>
<name>A0A0D2AST9_9EURO</name>
<dbReference type="VEuPathDB" id="FungiDB:PV08_11893"/>
<dbReference type="OrthoDB" id="5398191at2759"/>
<reference evidence="3 4" key="1">
    <citation type="submission" date="2015-01" db="EMBL/GenBank/DDBJ databases">
        <title>The Genome Sequence of Exophiala spinifera CBS89968.</title>
        <authorList>
            <consortium name="The Broad Institute Genomics Platform"/>
            <person name="Cuomo C."/>
            <person name="de Hoog S."/>
            <person name="Gorbushina A."/>
            <person name="Stielow B."/>
            <person name="Teixiera M."/>
            <person name="Abouelleil A."/>
            <person name="Chapman S.B."/>
            <person name="Priest M."/>
            <person name="Young S.K."/>
            <person name="Wortman J."/>
            <person name="Nusbaum C."/>
            <person name="Birren B."/>
        </authorList>
    </citation>
    <scope>NUCLEOTIDE SEQUENCE [LARGE SCALE GENOMIC DNA]</scope>
    <source>
        <strain evidence="3 4">CBS 89968</strain>
    </source>
</reference>
<dbReference type="AlphaFoldDB" id="A0A0D2AST9"/>
<dbReference type="GeneID" id="27338976"/>
<dbReference type="STRING" id="91928.A0A0D2AST9"/>
<keyword evidence="2" id="KW-0812">Transmembrane</keyword>
<keyword evidence="4" id="KW-1185">Reference proteome</keyword>
<keyword evidence="1" id="KW-0175">Coiled coil</keyword>
<proteinExistence type="predicted"/>
<dbReference type="HOGENOM" id="CLU_031806_2_0_1"/>
<dbReference type="EMBL" id="KN847502">
    <property type="protein sequence ID" value="KIW09793.1"/>
    <property type="molecule type" value="Genomic_DNA"/>
</dbReference>